<dbReference type="GO" id="GO:0009073">
    <property type="term" value="P:aromatic amino acid family biosynthetic process"/>
    <property type="evidence" value="ECO:0007669"/>
    <property type="project" value="UniProtKB-KW"/>
</dbReference>
<dbReference type="HAMAP" id="MF_00300">
    <property type="entry name" value="Chorismate_synth"/>
    <property type="match status" value="1"/>
</dbReference>
<gene>
    <name evidence="7" type="primary">aroC</name>
    <name evidence="9" type="ORF">Cs308_0659</name>
</gene>
<dbReference type="PANTHER" id="PTHR21085">
    <property type="entry name" value="CHORISMATE SYNTHASE"/>
    <property type="match status" value="1"/>
</dbReference>
<dbReference type="PIRSF" id="PIRSF001456">
    <property type="entry name" value="Chorismate_synth"/>
    <property type="match status" value="1"/>
</dbReference>
<feature type="binding site" evidence="7">
    <location>
        <position position="58"/>
    </location>
    <ligand>
        <name>NADP(+)</name>
        <dbReference type="ChEBI" id="CHEBI:58349"/>
    </ligand>
</feature>
<comment type="function">
    <text evidence="7">Catalyzes the anti-1,4-elimination of the C-3 phosphate and the C-6 proR hydrogen from 5-enolpyruvylshikimate-3-phosphate (EPSP) to yield chorismate, which is the branch point compound that serves as the starting substrate for the three terminal pathways of aromatic amino acid biosynthesis. This reaction introduces a second double bond into the aromatic ring system.</text>
</comment>
<name>A0A1A9HV11_9CHLA</name>
<evidence type="ECO:0000256" key="6">
    <source>
        <dbReference type="ARBA" id="ARBA00023239"/>
    </source>
</evidence>
<dbReference type="UniPathway" id="UPA00053">
    <property type="reaction ID" value="UER00090"/>
</dbReference>
<protein>
    <recommendedName>
        <fullName evidence="3 7">Chorismate synthase</fullName>
        <shortName evidence="7">CS</shortName>
        <ecNumber evidence="3 7">4.2.3.5</ecNumber>
    </recommendedName>
    <alternativeName>
        <fullName evidence="7">5-enolpyruvylshikimate-3-phosphate phospholyase</fullName>
    </alternativeName>
</protein>
<organism evidence="9 10">
    <name type="scientific">Candidatus Chlamydia sanziniae</name>
    <dbReference type="NCBI Taxonomy" id="1806891"/>
    <lineage>
        <taxon>Bacteria</taxon>
        <taxon>Pseudomonadati</taxon>
        <taxon>Chlamydiota</taxon>
        <taxon>Chlamydiia</taxon>
        <taxon>Chlamydiales</taxon>
        <taxon>Chlamydiaceae</taxon>
        <taxon>Chlamydia/Chlamydophila group</taxon>
        <taxon>Chlamydia</taxon>
    </lineage>
</organism>
<dbReference type="KEGG" id="csaz:Cs308_0659"/>
<dbReference type="EMBL" id="CP014639">
    <property type="protein sequence ID" value="ANH78829.1"/>
    <property type="molecule type" value="Genomic_DNA"/>
</dbReference>
<evidence type="ECO:0000256" key="5">
    <source>
        <dbReference type="ARBA" id="ARBA00023141"/>
    </source>
</evidence>
<feature type="binding site" evidence="7">
    <location>
        <position position="294"/>
    </location>
    <ligand>
        <name>FMN</name>
        <dbReference type="ChEBI" id="CHEBI:58210"/>
    </ligand>
</feature>
<dbReference type="SUPFAM" id="SSF103263">
    <property type="entry name" value="Chorismate synthase, AroC"/>
    <property type="match status" value="1"/>
</dbReference>
<keyword evidence="7" id="KW-0274">FAD</keyword>
<dbReference type="EC" id="4.2.3.5" evidence="3 7"/>
<dbReference type="CDD" id="cd07304">
    <property type="entry name" value="Chorismate_synthase"/>
    <property type="match status" value="1"/>
</dbReference>
<dbReference type="Gene3D" id="3.60.150.10">
    <property type="entry name" value="Chorismate synthase AroC"/>
    <property type="match status" value="1"/>
</dbReference>
<keyword evidence="10" id="KW-1185">Reference proteome</keyword>
<dbReference type="STRING" id="1806891.Cs308_0659"/>
<dbReference type="PROSITE" id="PS00789">
    <property type="entry name" value="CHORISMATE_SYNTHASE_3"/>
    <property type="match status" value="1"/>
</dbReference>
<comment type="cofactor">
    <cofactor evidence="7 8">
        <name>FMNH2</name>
        <dbReference type="ChEBI" id="CHEBI:57618"/>
    </cofactor>
    <text evidence="7 8">Reduced FMN (FMNH(2)).</text>
</comment>
<dbReference type="PROSITE" id="PS00787">
    <property type="entry name" value="CHORISMATE_SYNTHASE_1"/>
    <property type="match status" value="1"/>
</dbReference>
<evidence type="ECO:0000256" key="4">
    <source>
        <dbReference type="ARBA" id="ARBA00022605"/>
    </source>
</evidence>
<dbReference type="GO" id="GO:0005829">
    <property type="term" value="C:cytosol"/>
    <property type="evidence" value="ECO:0007669"/>
    <property type="project" value="TreeGrafter"/>
</dbReference>
<dbReference type="PANTHER" id="PTHR21085:SF0">
    <property type="entry name" value="CHORISMATE SYNTHASE"/>
    <property type="match status" value="1"/>
</dbReference>
<accession>A0A1A9HV11</accession>
<evidence type="ECO:0000256" key="2">
    <source>
        <dbReference type="ARBA" id="ARBA00008014"/>
    </source>
</evidence>
<dbReference type="NCBIfam" id="NF003793">
    <property type="entry name" value="PRK05382.1"/>
    <property type="match status" value="1"/>
</dbReference>
<comment type="similarity">
    <text evidence="2 7 8">Belongs to the chorismate synthase family.</text>
</comment>
<evidence type="ECO:0000313" key="9">
    <source>
        <dbReference type="EMBL" id="ANH78829.1"/>
    </source>
</evidence>
<dbReference type="GO" id="GO:0004107">
    <property type="term" value="F:chorismate synthase activity"/>
    <property type="evidence" value="ECO:0007669"/>
    <property type="project" value="UniProtKB-UniRule"/>
</dbReference>
<evidence type="ECO:0000256" key="8">
    <source>
        <dbReference type="RuleBase" id="RU000605"/>
    </source>
</evidence>
<dbReference type="InterPro" id="IPR000453">
    <property type="entry name" value="Chorismate_synth"/>
</dbReference>
<dbReference type="InterPro" id="IPR020541">
    <property type="entry name" value="Chorismate_synthase_CS"/>
</dbReference>
<dbReference type="GO" id="GO:0009423">
    <property type="term" value="P:chorismate biosynthetic process"/>
    <property type="evidence" value="ECO:0007669"/>
    <property type="project" value="UniProtKB-UniRule"/>
</dbReference>
<evidence type="ECO:0000313" key="10">
    <source>
        <dbReference type="Proteomes" id="UP000078162"/>
    </source>
</evidence>
<dbReference type="PATRIC" id="fig|1806891.3.peg.649"/>
<feature type="binding site" evidence="7">
    <location>
        <begin position="134"/>
        <end position="136"/>
    </location>
    <ligand>
        <name>FMN</name>
        <dbReference type="ChEBI" id="CHEBI:58210"/>
    </ligand>
</feature>
<keyword evidence="7" id="KW-0288">FMN</keyword>
<dbReference type="AlphaFoldDB" id="A0A1A9HV11"/>
<feature type="binding site" evidence="7">
    <location>
        <position position="337"/>
    </location>
    <ligand>
        <name>FMN</name>
        <dbReference type="ChEBI" id="CHEBI:58210"/>
    </ligand>
</feature>
<comment type="pathway">
    <text evidence="1 7 8">Metabolic intermediate biosynthesis; chorismate biosynthesis; chorismate from D-erythrose 4-phosphate and phosphoenolpyruvate: step 7/7.</text>
</comment>
<keyword evidence="4 7" id="KW-0028">Amino-acid biosynthesis</keyword>
<keyword evidence="6 7" id="KW-0456">Lyase</keyword>
<keyword evidence="5 7" id="KW-0057">Aromatic amino acid biosynthesis</keyword>
<dbReference type="PROSITE" id="PS00788">
    <property type="entry name" value="CHORISMATE_SYNTHASE_2"/>
    <property type="match status" value="1"/>
</dbReference>
<keyword evidence="7" id="KW-0285">Flavoprotein</keyword>
<reference evidence="9 10" key="1">
    <citation type="submission" date="2016-03" db="EMBL/GenBank/DDBJ databases">
        <title>Culture-independent genomics supports pathogen discovery for uncultivable bacteria within the genus Chlamydia.</title>
        <authorList>
            <person name="Taylor-Brown A."/>
            <person name="Bachmann N.L."/>
            <person name="Borel N."/>
            <person name="Polkinghorne A."/>
        </authorList>
    </citation>
    <scope>NUCLEOTIDE SEQUENCE [LARGE SCALE GENOMIC DNA]</scope>
    <source>
        <strain evidence="9 10">2742-308</strain>
    </source>
</reference>
<feature type="binding site" evidence="7">
    <location>
        <begin position="309"/>
        <end position="313"/>
    </location>
    <ligand>
        <name>FMN</name>
        <dbReference type="ChEBI" id="CHEBI:58210"/>
    </ligand>
</feature>
<dbReference type="Pfam" id="PF01264">
    <property type="entry name" value="Chorismate_synt"/>
    <property type="match status" value="1"/>
</dbReference>
<comment type="catalytic activity">
    <reaction evidence="7 8">
        <text>5-O-(1-carboxyvinyl)-3-phosphoshikimate = chorismate + phosphate</text>
        <dbReference type="Rhea" id="RHEA:21020"/>
        <dbReference type="ChEBI" id="CHEBI:29748"/>
        <dbReference type="ChEBI" id="CHEBI:43474"/>
        <dbReference type="ChEBI" id="CHEBI:57701"/>
        <dbReference type="EC" id="4.2.3.5"/>
    </reaction>
</comment>
<dbReference type="GO" id="GO:0010181">
    <property type="term" value="F:FMN binding"/>
    <property type="evidence" value="ECO:0007669"/>
    <property type="project" value="TreeGrafter"/>
</dbReference>
<comment type="subunit">
    <text evidence="7">Homotetramer.</text>
</comment>
<evidence type="ECO:0000256" key="3">
    <source>
        <dbReference type="ARBA" id="ARBA00013036"/>
    </source>
</evidence>
<evidence type="ECO:0000256" key="7">
    <source>
        <dbReference type="HAMAP-Rule" id="MF_00300"/>
    </source>
</evidence>
<keyword evidence="7" id="KW-0521">NADP</keyword>
<dbReference type="InterPro" id="IPR035904">
    <property type="entry name" value="Chorismate_synth_AroC_sf"/>
</dbReference>
<evidence type="ECO:0000256" key="1">
    <source>
        <dbReference type="ARBA" id="ARBA00005044"/>
    </source>
</evidence>
<dbReference type="Proteomes" id="UP000078162">
    <property type="component" value="Chromosome"/>
</dbReference>
<comment type="caution">
    <text evidence="7">Lacks conserved residue(s) required for the propagation of feature annotation.</text>
</comment>
<dbReference type="GO" id="GO:0008652">
    <property type="term" value="P:amino acid biosynthetic process"/>
    <property type="evidence" value="ECO:0007669"/>
    <property type="project" value="UniProtKB-KW"/>
</dbReference>
<dbReference type="NCBIfam" id="TIGR00033">
    <property type="entry name" value="aroC"/>
    <property type="match status" value="1"/>
</dbReference>
<sequence>MSHSPCSLIKQMKNRFGSLFSFTTWGESHGPSIGVVIDGCPAGLDLATKDFLSPMARRCPGQWGTSPRQESDFVHILSGVYKGKTTGTPIALQIFNTDVDSAPYQAQHMLYRPGHAQFAYEQKFGSVDPLGGGRASARETACRVAAGVIAGKFLAYYDIFTLAYLSSLGPLNLTSYPLLSEEFRKEIYSSPFYSPLPKESIQNVLSSLIQDRDSVGGVVSFITSPIHESLGEPLFGKVHALLAGGLMSIPATKGFEIGLGFSSTQMRGSEYTDSFIMQEGQVSLQSNRCGGILGGITIGQPLEGRVAFKPTSSIGTPCLTITKTGKPATYATPETGRHDPCVAIRAVAVVEAMINLVLADLLLHQRCSKL</sequence>
<proteinExistence type="inferred from homology"/>